<accession>A0A1H7V629</accession>
<dbReference type="Gene3D" id="4.10.320.10">
    <property type="entry name" value="E3-binding domain"/>
    <property type="match status" value="1"/>
</dbReference>
<dbReference type="InterPro" id="IPR000089">
    <property type="entry name" value="Biotin_lipoyl"/>
</dbReference>
<comment type="cofactor">
    <cofactor evidence="1 7">
        <name>(R)-lipoate</name>
        <dbReference type="ChEBI" id="CHEBI:83088"/>
    </cofactor>
</comment>
<evidence type="ECO:0000256" key="7">
    <source>
        <dbReference type="RuleBase" id="RU003423"/>
    </source>
</evidence>
<name>A0A1H7V629_9FLAO</name>
<protein>
    <recommendedName>
        <fullName evidence="7">Dihydrolipoamide acetyltransferase component of pyruvate dehydrogenase complex</fullName>
        <ecNumber evidence="7">2.3.1.-</ecNumber>
    </recommendedName>
</protein>
<dbReference type="PROSITE" id="PS51826">
    <property type="entry name" value="PSBD"/>
    <property type="match status" value="1"/>
</dbReference>
<dbReference type="PROSITE" id="PS00189">
    <property type="entry name" value="LIPOYL"/>
    <property type="match status" value="1"/>
</dbReference>
<dbReference type="RefSeq" id="WP_091626241.1">
    <property type="nucleotide sequence ID" value="NZ_FNZN01000008.1"/>
</dbReference>
<dbReference type="GO" id="GO:0005737">
    <property type="term" value="C:cytoplasm"/>
    <property type="evidence" value="ECO:0007669"/>
    <property type="project" value="TreeGrafter"/>
</dbReference>
<sequence>MSKFELKLPRMGESVAEATLTSWLKEVGDTIEMDEAIFEIATDKVDSEVPSEVDGVLIEKCFNVDDIVKVGQTVAIIEIDGDVEESEAAEITDGKDVEVAVQEEMVSEAEQAVIKAKADTSSTDLVIGDSDRFYSPLVKNIAKQEGISFEALETIPGTGKDGRVTKDDILNYVKNGASSDDVKAPTAEQVKPAATVADRTSAPSSVKINEPVIDKPKVQVSRGDEVISMTRMGKLIAKHMTDSVSTSAHVQSFIEVDVTNIVNWRNKMKDAFFKREGEKLTFTPIFMEAVAKALKKYPMMNISVDGDTVIKKKNINIGMAAALPDGNLIVPVIKNADQLNLVGMAKIINDLANRSRNNALKPDEVQGGTYTVTNVGTFGSVFGTPIINQPQVGILALGAIRKMPSVIETPEGDFIGIRSKMYLSHSYDHRVVNGALGSMFAKAIADYLEAWDPNREI</sequence>
<evidence type="ECO:0000256" key="8">
    <source>
        <dbReference type="SAM" id="MobiDB-lite"/>
    </source>
</evidence>
<evidence type="ECO:0000256" key="3">
    <source>
        <dbReference type="ARBA" id="ARBA00011484"/>
    </source>
</evidence>
<dbReference type="InterPro" id="IPR003016">
    <property type="entry name" value="2-oxoA_DH_lipoyl-BS"/>
</dbReference>
<evidence type="ECO:0000256" key="1">
    <source>
        <dbReference type="ARBA" id="ARBA00001938"/>
    </source>
</evidence>
<dbReference type="PANTHER" id="PTHR43178">
    <property type="entry name" value="DIHYDROLIPOAMIDE ACETYLTRANSFERASE COMPONENT OF PYRUVATE DEHYDROGENASE COMPLEX"/>
    <property type="match status" value="1"/>
</dbReference>
<dbReference type="AlphaFoldDB" id="A0A1H7V629"/>
<dbReference type="GO" id="GO:0016407">
    <property type="term" value="F:acetyltransferase activity"/>
    <property type="evidence" value="ECO:0007669"/>
    <property type="project" value="TreeGrafter"/>
</dbReference>
<dbReference type="OrthoDB" id="9805770at2"/>
<dbReference type="CDD" id="cd06849">
    <property type="entry name" value="lipoyl_domain"/>
    <property type="match status" value="1"/>
</dbReference>
<evidence type="ECO:0000256" key="4">
    <source>
        <dbReference type="ARBA" id="ARBA00022679"/>
    </source>
</evidence>
<dbReference type="PROSITE" id="PS50968">
    <property type="entry name" value="BIOTINYL_LIPOYL"/>
    <property type="match status" value="1"/>
</dbReference>
<evidence type="ECO:0000256" key="5">
    <source>
        <dbReference type="ARBA" id="ARBA00022823"/>
    </source>
</evidence>
<dbReference type="InterPro" id="IPR004167">
    <property type="entry name" value="PSBD"/>
</dbReference>
<dbReference type="InterPro" id="IPR001078">
    <property type="entry name" value="2-oxoacid_DH_actylTfrase"/>
</dbReference>
<dbReference type="SUPFAM" id="SSF52777">
    <property type="entry name" value="CoA-dependent acyltransferases"/>
    <property type="match status" value="1"/>
</dbReference>
<dbReference type="PANTHER" id="PTHR43178:SF5">
    <property type="entry name" value="LIPOAMIDE ACYLTRANSFERASE COMPONENT OF BRANCHED-CHAIN ALPHA-KETO ACID DEHYDROGENASE COMPLEX, MITOCHONDRIAL"/>
    <property type="match status" value="1"/>
</dbReference>
<dbReference type="Proteomes" id="UP000198990">
    <property type="component" value="Unassembled WGS sequence"/>
</dbReference>
<feature type="domain" description="Peripheral subunit-binding (PSBD)" evidence="10">
    <location>
        <begin position="133"/>
        <end position="173"/>
    </location>
</feature>
<dbReference type="STRING" id="228957.SAMN04488008_108109"/>
<comment type="similarity">
    <text evidence="2 7">Belongs to the 2-oxoacid dehydrogenase family.</text>
</comment>
<dbReference type="InterPro" id="IPR036625">
    <property type="entry name" value="E3-bd_dom_sf"/>
</dbReference>
<evidence type="ECO:0000313" key="12">
    <source>
        <dbReference type="Proteomes" id="UP000198990"/>
    </source>
</evidence>
<evidence type="ECO:0000259" key="10">
    <source>
        <dbReference type="PROSITE" id="PS51826"/>
    </source>
</evidence>
<comment type="subunit">
    <text evidence="3">Forms a 24-polypeptide structural core with octahedral symmetry.</text>
</comment>
<dbReference type="Pfam" id="PF02817">
    <property type="entry name" value="E3_binding"/>
    <property type="match status" value="1"/>
</dbReference>
<organism evidence="11 12">
    <name type="scientific">Maribacter orientalis</name>
    <dbReference type="NCBI Taxonomy" id="228957"/>
    <lineage>
        <taxon>Bacteria</taxon>
        <taxon>Pseudomonadati</taxon>
        <taxon>Bacteroidota</taxon>
        <taxon>Flavobacteriia</taxon>
        <taxon>Flavobacteriales</taxon>
        <taxon>Flavobacteriaceae</taxon>
        <taxon>Maribacter</taxon>
    </lineage>
</organism>
<proteinExistence type="inferred from homology"/>
<evidence type="ECO:0000259" key="9">
    <source>
        <dbReference type="PROSITE" id="PS50968"/>
    </source>
</evidence>
<dbReference type="GO" id="GO:0031405">
    <property type="term" value="F:lipoic acid binding"/>
    <property type="evidence" value="ECO:0007669"/>
    <property type="project" value="TreeGrafter"/>
</dbReference>
<dbReference type="Gene3D" id="2.40.50.100">
    <property type="match status" value="1"/>
</dbReference>
<dbReference type="SUPFAM" id="SSF47005">
    <property type="entry name" value="Peripheral subunit-binding domain of 2-oxo acid dehydrogenase complex"/>
    <property type="match status" value="1"/>
</dbReference>
<keyword evidence="5 7" id="KW-0450">Lipoyl</keyword>
<keyword evidence="4 7" id="KW-0808">Transferase</keyword>
<dbReference type="SUPFAM" id="SSF51230">
    <property type="entry name" value="Single hybrid motif"/>
    <property type="match status" value="1"/>
</dbReference>
<dbReference type="InterPro" id="IPR023213">
    <property type="entry name" value="CAT-like_dom_sf"/>
</dbReference>
<dbReference type="Gene3D" id="3.30.559.10">
    <property type="entry name" value="Chloramphenicol acetyltransferase-like domain"/>
    <property type="match status" value="1"/>
</dbReference>
<feature type="domain" description="Lipoyl-binding" evidence="9">
    <location>
        <begin position="3"/>
        <end position="78"/>
    </location>
</feature>
<keyword evidence="6 7" id="KW-0012">Acyltransferase</keyword>
<dbReference type="Pfam" id="PF00198">
    <property type="entry name" value="2-oxoacid_dh"/>
    <property type="match status" value="1"/>
</dbReference>
<evidence type="ECO:0000256" key="6">
    <source>
        <dbReference type="ARBA" id="ARBA00023315"/>
    </source>
</evidence>
<reference evidence="12" key="1">
    <citation type="submission" date="2016-10" db="EMBL/GenBank/DDBJ databases">
        <authorList>
            <person name="Varghese N."/>
            <person name="Submissions S."/>
        </authorList>
    </citation>
    <scope>NUCLEOTIDE SEQUENCE [LARGE SCALE GENOMIC DNA]</scope>
    <source>
        <strain evidence="12">DSM 16471</strain>
    </source>
</reference>
<gene>
    <name evidence="11" type="ORF">SAMN04488008_108109</name>
</gene>
<dbReference type="InterPro" id="IPR011053">
    <property type="entry name" value="Single_hybrid_motif"/>
</dbReference>
<evidence type="ECO:0000313" key="11">
    <source>
        <dbReference type="EMBL" id="SEM04285.1"/>
    </source>
</evidence>
<dbReference type="EC" id="2.3.1.-" evidence="7"/>
<dbReference type="InterPro" id="IPR050743">
    <property type="entry name" value="2-oxoacid_DH_E2_comp"/>
</dbReference>
<evidence type="ECO:0000256" key="2">
    <source>
        <dbReference type="ARBA" id="ARBA00007317"/>
    </source>
</evidence>
<keyword evidence="12" id="KW-1185">Reference proteome</keyword>
<dbReference type="Pfam" id="PF00364">
    <property type="entry name" value="Biotin_lipoyl"/>
    <property type="match status" value="1"/>
</dbReference>
<feature type="region of interest" description="Disordered" evidence="8">
    <location>
        <begin position="183"/>
        <end position="202"/>
    </location>
</feature>
<dbReference type="EMBL" id="FNZN01000008">
    <property type="protein sequence ID" value="SEM04285.1"/>
    <property type="molecule type" value="Genomic_DNA"/>
</dbReference>